<dbReference type="Proteomes" id="UP001500841">
    <property type="component" value="Unassembled WGS sequence"/>
</dbReference>
<protein>
    <submittedName>
        <fullName evidence="1">Uncharacterized protein</fullName>
    </submittedName>
</protein>
<accession>A0ABP7WYX7</accession>
<sequence length="69" mass="8253">MYYLFQQRDEISSVLFYESCETEQQLDDLMATAGFPVMFIYDDITKGIRIINDYYDLQQCHQIINSLVR</sequence>
<evidence type="ECO:0000313" key="2">
    <source>
        <dbReference type="Proteomes" id="UP001500841"/>
    </source>
</evidence>
<proteinExistence type="predicted"/>
<gene>
    <name evidence="1" type="ORF">GCM10022392_26230</name>
</gene>
<keyword evidence="2" id="KW-1185">Reference proteome</keyword>
<evidence type="ECO:0000313" key="1">
    <source>
        <dbReference type="EMBL" id="GAA4100421.1"/>
    </source>
</evidence>
<dbReference type="EMBL" id="BAABCV010000009">
    <property type="protein sequence ID" value="GAA4100421.1"/>
    <property type="molecule type" value="Genomic_DNA"/>
</dbReference>
<dbReference type="RefSeq" id="WP_345105250.1">
    <property type="nucleotide sequence ID" value="NZ_BAABCV010000009.1"/>
</dbReference>
<organism evidence="1 2">
    <name type="scientific">Mucilaginibacter panaciglaebae</name>
    <dbReference type="NCBI Taxonomy" id="502331"/>
    <lineage>
        <taxon>Bacteria</taxon>
        <taxon>Pseudomonadati</taxon>
        <taxon>Bacteroidota</taxon>
        <taxon>Sphingobacteriia</taxon>
        <taxon>Sphingobacteriales</taxon>
        <taxon>Sphingobacteriaceae</taxon>
        <taxon>Mucilaginibacter</taxon>
    </lineage>
</organism>
<name>A0ABP7WYX7_9SPHI</name>
<reference evidence="2" key="1">
    <citation type="journal article" date="2019" name="Int. J. Syst. Evol. Microbiol.">
        <title>The Global Catalogue of Microorganisms (GCM) 10K type strain sequencing project: providing services to taxonomists for standard genome sequencing and annotation.</title>
        <authorList>
            <consortium name="The Broad Institute Genomics Platform"/>
            <consortium name="The Broad Institute Genome Sequencing Center for Infectious Disease"/>
            <person name="Wu L."/>
            <person name="Ma J."/>
        </authorList>
    </citation>
    <scope>NUCLEOTIDE SEQUENCE [LARGE SCALE GENOMIC DNA]</scope>
    <source>
        <strain evidence="2">JCM 17085</strain>
    </source>
</reference>
<comment type="caution">
    <text evidence="1">The sequence shown here is derived from an EMBL/GenBank/DDBJ whole genome shotgun (WGS) entry which is preliminary data.</text>
</comment>